<dbReference type="AlphaFoldDB" id="A0A9D2UHT5"/>
<dbReference type="Proteomes" id="UP000787625">
    <property type="component" value="Unassembled WGS sequence"/>
</dbReference>
<dbReference type="EMBL" id="DWUP01000054">
    <property type="protein sequence ID" value="HJD52621.1"/>
    <property type="molecule type" value="Genomic_DNA"/>
</dbReference>
<evidence type="ECO:0000256" key="1">
    <source>
        <dbReference type="SAM" id="Phobius"/>
    </source>
</evidence>
<reference evidence="2" key="1">
    <citation type="journal article" date="2021" name="PeerJ">
        <title>Extensive microbial diversity within the chicken gut microbiome revealed by metagenomics and culture.</title>
        <authorList>
            <person name="Gilroy R."/>
            <person name="Ravi A."/>
            <person name="Getino M."/>
            <person name="Pursley I."/>
            <person name="Horton D.L."/>
            <person name="Alikhan N.F."/>
            <person name="Baker D."/>
            <person name="Gharbi K."/>
            <person name="Hall N."/>
            <person name="Watson M."/>
            <person name="Adriaenssens E.M."/>
            <person name="Foster-Nyarko E."/>
            <person name="Jarju S."/>
            <person name="Secka A."/>
            <person name="Antonio M."/>
            <person name="Oren A."/>
            <person name="Chaudhuri R.R."/>
            <person name="La Ragione R."/>
            <person name="Hildebrand F."/>
            <person name="Pallen M.J."/>
        </authorList>
    </citation>
    <scope>NUCLEOTIDE SEQUENCE</scope>
    <source>
        <strain evidence="2">MalCec1-1739</strain>
    </source>
</reference>
<reference evidence="2" key="2">
    <citation type="submission" date="2021-04" db="EMBL/GenBank/DDBJ databases">
        <authorList>
            <person name="Gilroy R."/>
        </authorList>
    </citation>
    <scope>NUCLEOTIDE SEQUENCE</scope>
    <source>
        <strain evidence="2">MalCec1-1739</strain>
    </source>
</reference>
<name>A0A9D2UHT5_9BACT</name>
<keyword evidence="1" id="KW-0472">Membrane</keyword>
<sequence>MNHQTKTTRPATDGRPRYYGQRLLYYAMAILSADLFLLWAFFVTLVQDTCGQRNRWLERGRSCQLCGNRARGGNPATPWVAYL</sequence>
<evidence type="ECO:0000313" key="3">
    <source>
        <dbReference type="Proteomes" id="UP000787625"/>
    </source>
</evidence>
<keyword evidence="1" id="KW-0812">Transmembrane</keyword>
<gene>
    <name evidence="2" type="ORF">IAA93_02680</name>
</gene>
<feature type="transmembrane region" description="Helical" evidence="1">
    <location>
        <begin position="23"/>
        <end position="46"/>
    </location>
</feature>
<organism evidence="2 3">
    <name type="scientific">Candidatus Avibacteroides avistercoris</name>
    <dbReference type="NCBI Taxonomy" id="2840690"/>
    <lineage>
        <taxon>Bacteria</taxon>
        <taxon>Pseudomonadati</taxon>
        <taxon>Bacteroidota</taxon>
        <taxon>Bacteroidia</taxon>
        <taxon>Bacteroidales</taxon>
        <taxon>Bacteroidaceae</taxon>
        <taxon>Bacteroidaceae incertae sedis</taxon>
        <taxon>Candidatus Avibacteroides</taxon>
    </lineage>
</organism>
<evidence type="ECO:0000313" key="2">
    <source>
        <dbReference type="EMBL" id="HJD52621.1"/>
    </source>
</evidence>
<proteinExistence type="predicted"/>
<protein>
    <submittedName>
        <fullName evidence="2">Uncharacterized protein</fullName>
    </submittedName>
</protein>
<accession>A0A9D2UHT5</accession>
<keyword evidence="1" id="KW-1133">Transmembrane helix</keyword>
<comment type="caution">
    <text evidence="2">The sequence shown here is derived from an EMBL/GenBank/DDBJ whole genome shotgun (WGS) entry which is preliminary data.</text>
</comment>